<keyword evidence="2" id="KW-0496">Mitochondrion</keyword>
<keyword evidence="2" id="KW-0436">Ligase</keyword>
<dbReference type="Proteomes" id="UP000515158">
    <property type="component" value="Unplaced"/>
</dbReference>
<dbReference type="GO" id="GO:0005739">
    <property type="term" value="C:mitochondrion"/>
    <property type="evidence" value="ECO:0007669"/>
    <property type="project" value="UniProtKB-SubCell"/>
</dbReference>
<dbReference type="GeneID" id="117645737"/>
<comment type="catalytic activity">
    <reaction evidence="2">
        <text>L-glutamyl-tRNA(Gln) + L-glutamine + ATP + H2O = L-glutaminyl-tRNA(Gln) + L-glutamate + ADP + phosphate + H(+)</text>
        <dbReference type="Rhea" id="RHEA:17521"/>
        <dbReference type="Rhea" id="RHEA-COMP:9681"/>
        <dbReference type="Rhea" id="RHEA-COMP:9684"/>
        <dbReference type="ChEBI" id="CHEBI:15377"/>
        <dbReference type="ChEBI" id="CHEBI:15378"/>
        <dbReference type="ChEBI" id="CHEBI:29985"/>
        <dbReference type="ChEBI" id="CHEBI:30616"/>
        <dbReference type="ChEBI" id="CHEBI:43474"/>
        <dbReference type="ChEBI" id="CHEBI:58359"/>
        <dbReference type="ChEBI" id="CHEBI:78520"/>
        <dbReference type="ChEBI" id="CHEBI:78521"/>
        <dbReference type="ChEBI" id="CHEBI:456216"/>
    </reaction>
</comment>
<dbReference type="InterPro" id="IPR003837">
    <property type="entry name" value="GatC"/>
</dbReference>
<dbReference type="NCBIfam" id="TIGR00135">
    <property type="entry name" value="gatC"/>
    <property type="match status" value="1"/>
</dbReference>
<dbReference type="HAMAP" id="MF_00122">
    <property type="entry name" value="GatC"/>
    <property type="match status" value="1"/>
</dbReference>
<dbReference type="RefSeq" id="XP_034241989.1">
    <property type="nucleotide sequence ID" value="XM_034386098.1"/>
</dbReference>
<dbReference type="PANTHER" id="PTHR15004">
    <property type="entry name" value="GLUTAMYL-TRNA(GLN) AMIDOTRANSFERASE SUBUNIT C, MITOCHONDRIAL"/>
    <property type="match status" value="1"/>
</dbReference>
<organism evidence="4">
    <name type="scientific">Thrips palmi</name>
    <name type="common">Melon thrips</name>
    <dbReference type="NCBI Taxonomy" id="161013"/>
    <lineage>
        <taxon>Eukaryota</taxon>
        <taxon>Metazoa</taxon>
        <taxon>Ecdysozoa</taxon>
        <taxon>Arthropoda</taxon>
        <taxon>Hexapoda</taxon>
        <taxon>Insecta</taxon>
        <taxon>Pterygota</taxon>
        <taxon>Neoptera</taxon>
        <taxon>Paraneoptera</taxon>
        <taxon>Thysanoptera</taxon>
        <taxon>Terebrantia</taxon>
        <taxon>Thripoidea</taxon>
        <taxon>Thripidae</taxon>
        <taxon>Thrips</taxon>
    </lineage>
</organism>
<comment type="similarity">
    <text evidence="2">Belongs to the GatC family.</text>
</comment>
<keyword evidence="2" id="KW-0067">ATP-binding</keyword>
<evidence type="ECO:0000256" key="2">
    <source>
        <dbReference type="HAMAP-Rule" id="MF_03149"/>
    </source>
</evidence>
<dbReference type="PANTHER" id="PTHR15004:SF0">
    <property type="entry name" value="GLUTAMYL-TRNA(GLN) AMIDOTRANSFERASE SUBUNIT C, MITOCHONDRIAL"/>
    <property type="match status" value="1"/>
</dbReference>
<gene>
    <name evidence="4" type="primary">LOC117645737</name>
</gene>
<dbReference type="KEGG" id="tpal:117645737"/>
<reference evidence="4" key="1">
    <citation type="submission" date="2025-08" db="UniProtKB">
        <authorList>
            <consortium name="RefSeq"/>
        </authorList>
    </citation>
    <scope>IDENTIFICATION</scope>
    <source>
        <tissue evidence="4">Total insect</tissue>
    </source>
</reference>
<accession>A0A6P8ZNA0</accession>
<evidence type="ECO:0000313" key="3">
    <source>
        <dbReference type="Proteomes" id="UP000515158"/>
    </source>
</evidence>
<dbReference type="OrthoDB" id="5394539at2759"/>
<evidence type="ECO:0000256" key="1">
    <source>
        <dbReference type="ARBA" id="ARBA00022741"/>
    </source>
</evidence>
<comment type="subunit">
    <text evidence="2">Subunit of the heterotrimeric GatCAB amidotransferase (AdT) complex, composed of A, B and C subunits.</text>
</comment>
<dbReference type="GO" id="GO:0006450">
    <property type="term" value="P:regulation of translational fidelity"/>
    <property type="evidence" value="ECO:0007669"/>
    <property type="project" value="InterPro"/>
</dbReference>
<dbReference type="SUPFAM" id="SSF141000">
    <property type="entry name" value="Glu-tRNAGln amidotransferase C subunit"/>
    <property type="match status" value="1"/>
</dbReference>
<protein>
    <recommendedName>
        <fullName evidence="2">Glutamyl-tRNA(Gln) amidotransferase subunit C, mitochondrial</fullName>
        <shortName evidence="2">Glu-AdT subunit C</shortName>
        <ecNumber evidence="2">6.3.5.-</ecNumber>
    </recommendedName>
</protein>
<name>A0A6P8ZNA0_THRPL</name>
<comment type="subcellular location">
    <subcellularLocation>
        <location evidence="2">Mitochondrion</location>
    </subcellularLocation>
</comment>
<dbReference type="InterPro" id="IPR036113">
    <property type="entry name" value="Asp/Glu-ADT_sf_sub_c"/>
</dbReference>
<dbReference type="InParanoid" id="A0A6P8ZNA0"/>
<sequence length="146" mass="16113">MSVCLLCRRLTRSKLDALLRAACKLSSQSSSARADSAPAASTPAVDEETVKHLERLSLVDFANKRGVARLEEAIRFANRLDEVDTTDVEPLVSVLEDEVLYLREDKVTEKNDVKVVLSTAVVTEEDFYVAPPGNIPLVVRDLSELK</sequence>
<dbReference type="GO" id="GO:0005524">
    <property type="term" value="F:ATP binding"/>
    <property type="evidence" value="ECO:0007669"/>
    <property type="project" value="UniProtKB-KW"/>
</dbReference>
<keyword evidence="2" id="KW-0648">Protein biosynthesis</keyword>
<evidence type="ECO:0000313" key="4">
    <source>
        <dbReference type="RefSeq" id="XP_034241989.1"/>
    </source>
</evidence>
<dbReference type="CTD" id="283459"/>
<dbReference type="Pfam" id="PF02686">
    <property type="entry name" value="GatC"/>
    <property type="match status" value="1"/>
</dbReference>
<dbReference type="GO" id="GO:0030956">
    <property type="term" value="C:glutamyl-tRNA(Gln) amidotransferase complex"/>
    <property type="evidence" value="ECO:0007669"/>
    <property type="project" value="UniProtKB-UniRule"/>
</dbReference>
<dbReference type="AlphaFoldDB" id="A0A6P8ZNA0"/>
<keyword evidence="1 2" id="KW-0547">Nucleotide-binding</keyword>
<dbReference type="GO" id="GO:0032543">
    <property type="term" value="P:mitochondrial translation"/>
    <property type="evidence" value="ECO:0007669"/>
    <property type="project" value="UniProtKB-UniRule"/>
</dbReference>
<proteinExistence type="inferred from homology"/>
<dbReference type="GO" id="GO:0070681">
    <property type="term" value="P:glutaminyl-tRNAGln biosynthesis via transamidation"/>
    <property type="evidence" value="ECO:0007669"/>
    <property type="project" value="UniProtKB-UniRule"/>
</dbReference>
<dbReference type="GO" id="GO:0050567">
    <property type="term" value="F:glutaminyl-tRNA synthase (glutamine-hydrolyzing) activity"/>
    <property type="evidence" value="ECO:0007669"/>
    <property type="project" value="UniProtKB-UniRule"/>
</dbReference>
<comment type="function">
    <text evidence="2">Allows the formation of correctly charged Gln-tRNA(Gln) through the transamidation of misacylated Glu-tRNA(Gln) in the mitochondria. The reaction takes place in the presence of glutamine and ATP through an activated gamma-phospho-Glu-tRNA(Gln).</text>
</comment>
<dbReference type="EC" id="6.3.5.-" evidence="2"/>
<keyword evidence="3" id="KW-1185">Reference proteome</keyword>
<dbReference type="FunCoup" id="A0A6P8ZNA0">
    <property type="interactions" value="1074"/>
</dbReference>